<keyword evidence="7" id="KW-0963">Cytoplasm</keyword>
<comment type="caution">
    <text evidence="10">The sequence shown here is derived from an EMBL/GenBank/DDBJ whole genome shotgun (WGS) entry which is preliminary data.</text>
</comment>
<reference evidence="10" key="1">
    <citation type="journal article" date="2014" name="Int. J. Syst. Evol. Microbiol.">
        <title>Complete genome sequence of Corynebacterium casei LMG S-19264T (=DSM 44701T), isolated from a smear-ripened cheese.</title>
        <authorList>
            <consortium name="US DOE Joint Genome Institute (JGI-PGF)"/>
            <person name="Walter F."/>
            <person name="Albersmeier A."/>
            <person name="Kalinowski J."/>
            <person name="Ruckert C."/>
        </authorList>
    </citation>
    <scope>NUCLEOTIDE SEQUENCE</scope>
    <source>
        <strain evidence="10">CGMCC 4.7306</strain>
    </source>
</reference>
<evidence type="ECO:0000256" key="1">
    <source>
        <dbReference type="ARBA" id="ARBA00009921"/>
    </source>
</evidence>
<dbReference type="NCBIfam" id="NF003765">
    <property type="entry name" value="PRK05359.1"/>
    <property type="match status" value="1"/>
</dbReference>
<evidence type="ECO:0000256" key="5">
    <source>
        <dbReference type="ARBA" id="ARBA00057155"/>
    </source>
</evidence>
<dbReference type="PANTHER" id="PTHR11046:SF0">
    <property type="entry name" value="OLIGORIBONUCLEASE, MITOCHONDRIAL"/>
    <property type="match status" value="1"/>
</dbReference>
<evidence type="ECO:0000256" key="2">
    <source>
        <dbReference type="ARBA" id="ARBA00022722"/>
    </source>
</evidence>
<dbReference type="CDD" id="cd06135">
    <property type="entry name" value="Orn"/>
    <property type="match status" value="1"/>
</dbReference>
<evidence type="ECO:0000256" key="8">
    <source>
        <dbReference type="SAM" id="MobiDB-lite"/>
    </source>
</evidence>
<keyword evidence="11" id="KW-1185">Reference proteome</keyword>
<dbReference type="InterPro" id="IPR012337">
    <property type="entry name" value="RNaseH-like_sf"/>
</dbReference>
<evidence type="ECO:0000256" key="3">
    <source>
        <dbReference type="ARBA" id="ARBA00022801"/>
    </source>
</evidence>
<proteinExistence type="inferred from homology"/>
<keyword evidence="2 7" id="KW-0540">Nuclease</keyword>
<comment type="subcellular location">
    <subcellularLocation>
        <location evidence="7">Cytoplasm</location>
    </subcellularLocation>
</comment>
<evidence type="ECO:0000313" key="10">
    <source>
        <dbReference type="EMBL" id="GGL60421.1"/>
    </source>
</evidence>
<dbReference type="SUPFAM" id="SSF53098">
    <property type="entry name" value="Ribonuclease H-like"/>
    <property type="match status" value="1"/>
</dbReference>
<dbReference type="GO" id="GO:0000175">
    <property type="term" value="F:3'-5'-RNA exonuclease activity"/>
    <property type="evidence" value="ECO:0007669"/>
    <property type="project" value="InterPro"/>
</dbReference>
<dbReference type="InterPro" id="IPR022894">
    <property type="entry name" value="Oligoribonuclease"/>
</dbReference>
<dbReference type="SMART" id="SM00479">
    <property type="entry name" value="EXOIII"/>
    <property type="match status" value="1"/>
</dbReference>
<dbReference type="RefSeq" id="WP_268239196.1">
    <property type="nucleotide sequence ID" value="NZ_BMMZ01000004.1"/>
</dbReference>
<comment type="similarity">
    <text evidence="1 7">Belongs to the oligoribonuclease family.</text>
</comment>
<keyword evidence="4 7" id="KW-0269">Exonuclease</keyword>
<dbReference type="Gene3D" id="3.30.420.10">
    <property type="entry name" value="Ribonuclease H-like superfamily/Ribonuclease H"/>
    <property type="match status" value="1"/>
</dbReference>
<dbReference type="EMBL" id="BMMZ01000004">
    <property type="protein sequence ID" value="GGL60421.1"/>
    <property type="molecule type" value="Genomic_DNA"/>
</dbReference>
<accession>A0A917S5W1</accession>
<feature type="region of interest" description="Disordered" evidence="8">
    <location>
        <begin position="194"/>
        <end position="224"/>
    </location>
</feature>
<dbReference type="InterPro" id="IPR013520">
    <property type="entry name" value="Ribonucl_H"/>
</dbReference>
<comment type="function">
    <text evidence="5 7">3'-to-5' exoribonuclease specific for small oligoribonucleotides.</text>
</comment>
<organism evidence="10 11">
    <name type="scientific">Microlunatus endophyticus</name>
    <dbReference type="NCBI Taxonomy" id="1716077"/>
    <lineage>
        <taxon>Bacteria</taxon>
        <taxon>Bacillati</taxon>
        <taxon>Actinomycetota</taxon>
        <taxon>Actinomycetes</taxon>
        <taxon>Propionibacteriales</taxon>
        <taxon>Propionibacteriaceae</taxon>
        <taxon>Microlunatus</taxon>
    </lineage>
</organism>
<reference evidence="10" key="2">
    <citation type="submission" date="2020-09" db="EMBL/GenBank/DDBJ databases">
        <authorList>
            <person name="Sun Q."/>
            <person name="Zhou Y."/>
        </authorList>
    </citation>
    <scope>NUCLEOTIDE SEQUENCE</scope>
    <source>
        <strain evidence="10">CGMCC 4.7306</strain>
    </source>
</reference>
<dbReference type="GO" id="GO:0003676">
    <property type="term" value="F:nucleic acid binding"/>
    <property type="evidence" value="ECO:0007669"/>
    <property type="project" value="InterPro"/>
</dbReference>
<dbReference type="EC" id="3.1.-.-" evidence="7"/>
<evidence type="ECO:0000313" key="11">
    <source>
        <dbReference type="Proteomes" id="UP000613840"/>
    </source>
</evidence>
<feature type="active site" evidence="7">
    <location>
        <position position="127"/>
    </location>
</feature>
<dbReference type="Pfam" id="PF00929">
    <property type="entry name" value="RNase_T"/>
    <property type="match status" value="1"/>
</dbReference>
<evidence type="ECO:0000259" key="9">
    <source>
        <dbReference type="SMART" id="SM00479"/>
    </source>
</evidence>
<dbReference type="InterPro" id="IPR036397">
    <property type="entry name" value="RNaseH_sf"/>
</dbReference>
<gene>
    <name evidence="7 10" type="primary">orn</name>
    <name evidence="10" type="ORF">GCM10011575_18700</name>
</gene>
<dbReference type="HAMAP" id="MF_00045">
    <property type="entry name" value="Oligoribonuclease"/>
    <property type="match status" value="1"/>
</dbReference>
<dbReference type="PANTHER" id="PTHR11046">
    <property type="entry name" value="OLIGORIBONUCLEASE, MITOCHONDRIAL"/>
    <property type="match status" value="1"/>
</dbReference>
<evidence type="ECO:0000256" key="4">
    <source>
        <dbReference type="ARBA" id="ARBA00022839"/>
    </source>
</evidence>
<dbReference type="GO" id="GO:0005737">
    <property type="term" value="C:cytoplasm"/>
    <property type="evidence" value="ECO:0007669"/>
    <property type="project" value="UniProtKB-SubCell"/>
</dbReference>
<feature type="domain" description="Exonuclease" evidence="9">
    <location>
        <begin position="5"/>
        <end position="179"/>
    </location>
</feature>
<dbReference type="Proteomes" id="UP000613840">
    <property type="component" value="Unassembled WGS sequence"/>
</dbReference>
<keyword evidence="3 7" id="KW-0378">Hydrolase</keyword>
<evidence type="ECO:0000256" key="7">
    <source>
        <dbReference type="HAMAP-Rule" id="MF_00045"/>
    </source>
</evidence>
<sequence length="224" mass="24729">MTEQLLVWIDCEMTGLDLANDALIEVAALVTDSELEVLGDGVDVIIKPSQEALDQMGDFVRNMHEHSGLLTELDAGLEMREAEEKVMAYITQFVPEPRKAPLAGNTIGTDRSFLARDMPALESHVHYRNVDVSSIKELARRWYPRVYYQSPAKSGNHRALADIQESIEELRYYREALFVPQPGPDSATAKAIALHHQGVLTGERPAAPEPSPATDAKPSEPTPA</sequence>
<dbReference type="FunFam" id="3.30.420.10:FF:000003">
    <property type="entry name" value="Oligoribonuclease"/>
    <property type="match status" value="1"/>
</dbReference>
<evidence type="ECO:0000256" key="6">
    <source>
        <dbReference type="ARBA" id="ARBA00070964"/>
    </source>
</evidence>
<name>A0A917S5W1_9ACTN</name>
<protein>
    <recommendedName>
        <fullName evidence="6 7">Oligoribonuclease</fullName>
        <ecNumber evidence="7">3.1.-.-</ecNumber>
    </recommendedName>
</protein>
<dbReference type="AlphaFoldDB" id="A0A917S5W1"/>